<feature type="transmembrane region" description="Helical" evidence="1">
    <location>
        <begin position="37"/>
        <end position="60"/>
    </location>
</feature>
<comment type="caution">
    <text evidence="2">The sequence shown here is derived from an EMBL/GenBank/DDBJ whole genome shotgun (WGS) entry which is preliminary data.</text>
</comment>
<feature type="transmembrane region" description="Helical" evidence="1">
    <location>
        <begin position="81"/>
        <end position="103"/>
    </location>
</feature>
<proteinExistence type="predicted"/>
<reference evidence="2 3" key="1">
    <citation type="submission" date="2021-06" db="EMBL/GenBank/DDBJ databases">
        <title>Caerostris extrusa draft genome.</title>
        <authorList>
            <person name="Kono N."/>
            <person name="Arakawa K."/>
        </authorList>
    </citation>
    <scope>NUCLEOTIDE SEQUENCE [LARGE SCALE GENOMIC DNA]</scope>
</reference>
<gene>
    <name evidence="2" type="ORF">CEXT_630911</name>
</gene>
<evidence type="ECO:0000313" key="3">
    <source>
        <dbReference type="Proteomes" id="UP001054945"/>
    </source>
</evidence>
<organism evidence="2 3">
    <name type="scientific">Caerostris extrusa</name>
    <name type="common">Bark spider</name>
    <name type="synonym">Caerostris bankana</name>
    <dbReference type="NCBI Taxonomy" id="172846"/>
    <lineage>
        <taxon>Eukaryota</taxon>
        <taxon>Metazoa</taxon>
        <taxon>Ecdysozoa</taxon>
        <taxon>Arthropoda</taxon>
        <taxon>Chelicerata</taxon>
        <taxon>Arachnida</taxon>
        <taxon>Araneae</taxon>
        <taxon>Araneomorphae</taxon>
        <taxon>Entelegynae</taxon>
        <taxon>Araneoidea</taxon>
        <taxon>Araneidae</taxon>
        <taxon>Caerostris</taxon>
    </lineage>
</organism>
<keyword evidence="3" id="KW-1185">Reference proteome</keyword>
<protein>
    <submittedName>
        <fullName evidence="2">Uncharacterized protein</fullName>
    </submittedName>
</protein>
<dbReference type="EMBL" id="BPLR01005855">
    <property type="protein sequence ID" value="GIY05553.1"/>
    <property type="molecule type" value="Genomic_DNA"/>
</dbReference>
<keyword evidence="1" id="KW-0812">Transmembrane</keyword>
<keyword evidence="1" id="KW-1133">Transmembrane helix</keyword>
<name>A0AAV4QDY3_CAEEX</name>
<sequence length="257" mass="28347">MPSRRLPPTFLLYIWGIHVTGQGSPYSKSNLNAKSILFYFLPSLILCFGAANPILAAFPITIHSVSSPPEQEVSNLNAKSILFYFLPSLILCFAGANPILAAFPITIHSVSSPPEQEVVNSFLVEKVLACTEGSKRNSLSSLFLYPLPQNPFTKGPLEVDQCLEYRVVWVEAIRSMRQLDASVVPCIFLIIPPKPNMSLRYYAIDLTRAWPSIDFTSYGKQGGGGGTGTDASAFDMTLPPLNRFQKNRAVCLSCYKF</sequence>
<dbReference type="Proteomes" id="UP001054945">
    <property type="component" value="Unassembled WGS sequence"/>
</dbReference>
<evidence type="ECO:0000313" key="2">
    <source>
        <dbReference type="EMBL" id="GIY05553.1"/>
    </source>
</evidence>
<dbReference type="AlphaFoldDB" id="A0AAV4QDY3"/>
<keyword evidence="1" id="KW-0472">Membrane</keyword>
<evidence type="ECO:0000256" key="1">
    <source>
        <dbReference type="SAM" id="Phobius"/>
    </source>
</evidence>
<accession>A0AAV4QDY3</accession>